<dbReference type="NCBIfam" id="NF003717">
    <property type="entry name" value="PRK05327.1"/>
    <property type="match status" value="1"/>
</dbReference>
<evidence type="ECO:0000259" key="11">
    <source>
        <dbReference type="SMART" id="SM01390"/>
    </source>
</evidence>
<comment type="caution">
    <text evidence="12">The sequence shown here is derived from an EMBL/GenBank/DDBJ whole genome shotgun (WGS) entry which is preliminary data.</text>
</comment>
<keyword evidence="4 7" id="KW-0689">Ribosomal protein</keyword>
<reference evidence="12 13" key="1">
    <citation type="journal article" date="2016" name="Nat. Commun.">
        <title>Thousands of microbial genomes shed light on interconnected biogeochemical processes in an aquifer system.</title>
        <authorList>
            <person name="Anantharaman K."/>
            <person name="Brown C.T."/>
            <person name="Hug L.A."/>
            <person name="Sharon I."/>
            <person name="Castelle C.J."/>
            <person name="Probst A.J."/>
            <person name="Thomas B.C."/>
            <person name="Singh A."/>
            <person name="Wilkins M.J."/>
            <person name="Karaoz U."/>
            <person name="Brodie E.L."/>
            <person name="Williams K.H."/>
            <person name="Hubbard S.S."/>
            <person name="Banfield J.F."/>
        </authorList>
    </citation>
    <scope>NUCLEOTIDE SEQUENCE [LARGE SCALE GENOMIC DNA]</scope>
</reference>
<dbReference type="InterPro" id="IPR001912">
    <property type="entry name" value="Ribosomal_uS4_N"/>
</dbReference>
<dbReference type="GO" id="GO:0003735">
    <property type="term" value="F:structural constituent of ribosome"/>
    <property type="evidence" value="ECO:0007669"/>
    <property type="project" value="InterPro"/>
</dbReference>
<dbReference type="PANTHER" id="PTHR11831:SF4">
    <property type="entry name" value="SMALL RIBOSOMAL SUBUNIT PROTEIN US4M"/>
    <property type="match status" value="1"/>
</dbReference>
<protein>
    <recommendedName>
        <fullName evidence="6 7">Small ribosomal subunit protein uS4</fullName>
    </recommendedName>
</protein>
<dbReference type="PROSITE" id="PS00632">
    <property type="entry name" value="RIBOSOMAL_S4"/>
    <property type="match status" value="1"/>
</dbReference>
<keyword evidence="5 7" id="KW-0687">Ribonucleoprotein</keyword>
<evidence type="ECO:0000256" key="6">
    <source>
        <dbReference type="ARBA" id="ARBA00035254"/>
    </source>
</evidence>
<dbReference type="PROSITE" id="PS50889">
    <property type="entry name" value="S4"/>
    <property type="match status" value="1"/>
</dbReference>
<dbReference type="CDD" id="cd00165">
    <property type="entry name" value="S4"/>
    <property type="match status" value="1"/>
</dbReference>
<sequence>MARDLRPKHKLCRQYGAKLCDSPKCPVTRRSYPPGQHGQSKRRPKVSEFGKQLKEKQKVRRIYGLLERQFSNYVAEAAKKTGDTSIFLVQYLEARLDNVVFRLGLAPSRAAARQLVSHGHITVNLKKLDIPSYRTKVGDVIGVHANSTGKKVIENVKAGLAKVEPPSWLSLDAVALTGKVLNTPTLALAPFDAKVIIEFYSR</sequence>
<comment type="similarity">
    <text evidence="1 7 8">Belongs to the universal ribosomal protein uS4 family.</text>
</comment>
<evidence type="ECO:0000256" key="4">
    <source>
        <dbReference type="ARBA" id="ARBA00022980"/>
    </source>
</evidence>
<evidence type="ECO:0000313" key="13">
    <source>
        <dbReference type="Proteomes" id="UP000178254"/>
    </source>
</evidence>
<evidence type="ECO:0000256" key="1">
    <source>
        <dbReference type="ARBA" id="ARBA00007465"/>
    </source>
</evidence>
<dbReference type="GO" id="GO:0019843">
    <property type="term" value="F:rRNA binding"/>
    <property type="evidence" value="ECO:0007669"/>
    <property type="project" value="UniProtKB-UniRule"/>
</dbReference>
<keyword evidence="2 7" id="KW-0699">rRNA-binding</keyword>
<evidence type="ECO:0000313" key="12">
    <source>
        <dbReference type="EMBL" id="OGH95012.1"/>
    </source>
</evidence>
<dbReference type="GO" id="GO:0042274">
    <property type="term" value="P:ribosomal small subunit biogenesis"/>
    <property type="evidence" value="ECO:0007669"/>
    <property type="project" value="TreeGrafter"/>
</dbReference>
<dbReference type="FunFam" id="3.10.290.10:FF:000001">
    <property type="entry name" value="30S ribosomal protein S4"/>
    <property type="match status" value="1"/>
</dbReference>
<evidence type="ECO:0000256" key="7">
    <source>
        <dbReference type="HAMAP-Rule" id="MF_01306"/>
    </source>
</evidence>
<keyword evidence="3 7" id="KW-0694">RNA-binding</keyword>
<dbReference type="InterPro" id="IPR005709">
    <property type="entry name" value="Ribosomal_uS4_bac-type"/>
</dbReference>
<feature type="domain" description="RNA-binding S4" evidence="10">
    <location>
        <begin position="94"/>
        <end position="154"/>
    </location>
</feature>
<dbReference type="STRING" id="1798709.A2538_05000"/>
<evidence type="ECO:0000256" key="9">
    <source>
        <dbReference type="SAM" id="MobiDB-lite"/>
    </source>
</evidence>
<name>A0A1F6PFR6_9BACT</name>
<feature type="region of interest" description="Disordered" evidence="9">
    <location>
        <begin position="26"/>
        <end position="51"/>
    </location>
</feature>
<dbReference type="Gene3D" id="1.10.1050.10">
    <property type="entry name" value="Ribosomal Protein S4 Delta 41, Chain A, domain 1"/>
    <property type="match status" value="1"/>
</dbReference>
<dbReference type="PANTHER" id="PTHR11831">
    <property type="entry name" value="30S 40S RIBOSOMAL PROTEIN"/>
    <property type="match status" value="1"/>
</dbReference>
<dbReference type="InterPro" id="IPR002942">
    <property type="entry name" value="S4_RNA-bd"/>
</dbReference>
<dbReference type="Proteomes" id="UP000178254">
    <property type="component" value="Unassembled WGS sequence"/>
</dbReference>
<dbReference type="Pfam" id="PF00163">
    <property type="entry name" value="Ribosomal_S4"/>
    <property type="match status" value="1"/>
</dbReference>
<organism evidence="12 13">
    <name type="scientific">Candidatus Magasanikbacteria bacterium RIFOXYD2_FULL_41_14</name>
    <dbReference type="NCBI Taxonomy" id="1798709"/>
    <lineage>
        <taxon>Bacteria</taxon>
        <taxon>Candidatus Magasanikiibacteriota</taxon>
    </lineage>
</organism>
<dbReference type="AlphaFoldDB" id="A0A1F6PFR6"/>
<dbReference type="SUPFAM" id="SSF55174">
    <property type="entry name" value="Alpha-L RNA-binding motif"/>
    <property type="match status" value="1"/>
</dbReference>
<dbReference type="InterPro" id="IPR022801">
    <property type="entry name" value="Ribosomal_uS4"/>
</dbReference>
<dbReference type="SMART" id="SM01390">
    <property type="entry name" value="Ribosomal_S4"/>
    <property type="match status" value="1"/>
</dbReference>
<comment type="function">
    <text evidence="7">With S5 and S12 plays an important role in translational accuracy.</text>
</comment>
<dbReference type="GO" id="GO:0015935">
    <property type="term" value="C:small ribosomal subunit"/>
    <property type="evidence" value="ECO:0007669"/>
    <property type="project" value="InterPro"/>
</dbReference>
<dbReference type="Pfam" id="PF01479">
    <property type="entry name" value="S4"/>
    <property type="match status" value="1"/>
</dbReference>
<dbReference type="GO" id="GO:0006412">
    <property type="term" value="P:translation"/>
    <property type="evidence" value="ECO:0007669"/>
    <property type="project" value="UniProtKB-UniRule"/>
</dbReference>
<dbReference type="InterPro" id="IPR036986">
    <property type="entry name" value="S4_RNA-bd_sf"/>
</dbReference>
<gene>
    <name evidence="7" type="primary">rpsD</name>
    <name evidence="12" type="ORF">A2538_05000</name>
</gene>
<comment type="function">
    <text evidence="7">One of the primary rRNA binding proteins, it binds directly to 16S rRNA where it nucleates assembly of the body of the 30S subunit.</text>
</comment>
<dbReference type="InterPro" id="IPR018079">
    <property type="entry name" value="Ribosomal_uS4_CS"/>
</dbReference>
<proteinExistence type="inferred from homology"/>
<dbReference type="Gene3D" id="3.10.290.10">
    <property type="entry name" value="RNA-binding S4 domain"/>
    <property type="match status" value="1"/>
</dbReference>
<accession>A0A1F6PFR6</accession>
<evidence type="ECO:0000256" key="5">
    <source>
        <dbReference type="ARBA" id="ARBA00023274"/>
    </source>
</evidence>
<evidence type="ECO:0000256" key="2">
    <source>
        <dbReference type="ARBA" id="ARBA00022730"/>
    </source>
</evidence>
<feature type="domain" description="Small ribosomal subunit protein uS4 N-terminal" evidence="11">
    <location>
        <begin position="3"/>
        <end position="93"/>
    </location>
</feature>
<dbReference type="SMART" id="SM00363">
    <property type="entry name" value="S4"/>
    <property type="match status" value="1"/>
</dbReference>
<dbReference type="NCBIfam" id="TIGR01017">
    <property type="entry name" value="rpsD_bact"/>
    <property type="match status" value="1"/>
</dbReference>
<dbReference type="EMBL" id="MFRE01000005">
    <property type="protein sequence ID" value="OGH95012.1"/>
    <property type="molecule type" value="Genomic_DNA"/>
</dbReference>
<dbReference type="HAMAP" id="MF_01306_B">
    <property type="entry name" value="Ribosomal_uS4_B"/>
    <property type="match status" value="1"/>
</dbReference>
<evidence type="ECO:0000256" key="8">
    <source>
        <dbReference type="RuleBase" id="RU003699"/>
    </source>
</evidence>
<evidence type="ECO:0000256" key="3">
    <source>
        <dbReference type="ARBA" id="ARBA00022884"/>
    </source>
</evidence>
<evidence type="ECO:0000259" key="10">
    <source>
        <dbReference type="SMART" id="SM00363"/>
    </source>
</evidence>
<comment type="subunit">
    <text evidence="7">Part of the 30S ribosomal subunit. Contacts protein S5. The interaction surface between S4 and S5 is involved in control of translational fidelity.</text>
</comment>